<feature type="transmembrane region" description="Helical" evidence="1">
    <location>
        <begin position="189"/>
        <end position="205"/>
    </location>
</feature>
<keyword evidence="1" id="KW-0812">Transmembrane</keyword>
<dbReference type="RefSeq" id="WP_316663146.1">
    <property type="nucleotide sequence ID" value="NZ_JAWHTF010000008.1"/>
</dbReference>
<proteinExistence type="predicted"/>
<feature type="transmembrane region" description="Helical" evidence="1">
    <location>
        <begin position="148"/>
        <end position="168"/>
    </location>
</feature>
<evidence type="ECO:0000256" key="1">
    <source>
        <dbReference type="SAM" id="Phobius"/>
    </source>
</evidence>
<evidence type="ECO:0000259" key="2">
    <source>
        <dbReference type="Pfam" id="PF02517"/>
    </source>
</evidence>
<feature type="transmembrane region" description="Helical" evidence="1">
    <location>
        <begin position="233"/>
        <end position="252"/>
    </location>
</feature>
<evidence type="ECO:0000313" key="4">
    <source>
        <dbReference type="Proteomes" id="UP001268651"/>
    </source>
</evidence>
<dbReference type="Proteomes" id="UP001268651">
    <property type="component" value="Unassembled WGS sequence"/>
</dbReference>
<accession>A0ABU3U9F7</accession>
<comment type="caution">
    <text evidence="3">The sequence shown here is derived from an EMBL/GenBank/DDBJ whole genome shotgun (WGS) entry which is preliminary data.</text>
</comment>
<feature type="domain" description="CAAX prenyl protease 2/Lysostaphin resistance protein A-like" evidence="2">
    <location>
        <begin position="150"/>
        <end position="244"/>
    </location>
</feature>
<dbReference type="EC" id="3.4.-.-" evidence="3"/>
<dbReference type="GO" id="GO:0016787">
    <property type="term" value="F:hydrolase activity"/>
    <property type="evidence" value="ECO:0007669"/>
    <property type="project" value="UniProtKB-KW"/>
</dbReference>
<name>A0ABU3U9F7_9FLAO</name>
<gene>
    <name evidence="3" type="ORF">RXV94_12840</name>
</gene>
<keyword evidence="4" id="KW-1185">Reference proteome</keyword>
<organism evidence="3 4">
    <name type="scientific">Gilvirhabdus luticola</name>
    <dbReference type="NCBI Taxonomy" id="3079858"/>
    <lineage>
        <taxon>Bacteria</taxon>
        <taxon>Pseudomonadati</taxon>
        <taxon>Bacteroidota</taxon>
        <taxon>Flavobacteriia</taxon>
        <taxon>Flavobacteriales</taxon>
        <taxon>Flavobacteriaceae</taxon>
        <taxon>Gilvirhabdus</taxon>
    </lineage>
</organism>
<dbReference type="InterPro" id="IPR003675">
    <property type="entry name" value="Rce1/LyrA-like_dom"/>
</dbReference>
<keyword evidence="1" id="KW-1133">Transmembrane helix</keyword>
<reference evidence="3 4" key="1">
    <citation type="submission" date="2023-10" db="EMBL/GenBank/DDBJ databases">
        <title>Marimonas sp. nov. isolated from tidal mud flat.</title>
        <authorList>
            <person name="Jaincy N.J."/>
            <person name="Srinivasan S."/>
            <person name="Lee S.-S."/>
        </authorList>
    </citation>
    <scope>NUCLEOTIDE SEQUENCE [LARGE SCALE GENOMIC DNA]</scope>
    <source>
        <strain evidence="3 4">MJ-SS3</strain>
    </source>
</reference>
<feature type="transmembrane region" description="Helical" evidence="1">
    <location>
        <begin position="31"/>
        <end position="50"/>
    </location>
</feature>
<keyword evidence="1" id="KW-0472">Membrane</keyword>
<feature type="transmembrane region" description="Helical" evidence="1">
    <location>
        <begin position="103"/>
        <end position="128"/>
    </location>
</feature>
<dbReference type="EMBL" id="JAWHTF010000008">
    <property type="protein sequence ID" value="MDU8887049.1"/>
    <property type="molecule type" value="Genomic_DNA"/>
</dbReference>
<dbReference type="Pfam" id="PF02517">
    <property type="entry name" value="Rce1-like"/>
    <property type="match status" value="1"/>
</dbReference>
<evidence type="ECO:0000313" key="3">
    <source>
        <dbReference type="EMBL" id="MDU8887049.1"/>
    </source>
</evidence>
<feature type="transmembrane region" description="Helical" evidence="1">
    <location>
        <begin position="62"/>
        <end position="82"/>
    </location>
</feature>
<protein>
    <submittedName>
        <fullName evidence="3">CPBP family intramembrane glutamic endopeptidase</fullName>
        <ecNumber evidence="3">3.4.-.-</ecNumber>
    </submittedName>
</protein>
<keyword evidence="3" id="KW-0378">Hydrolase</keyword>
<sequence>MLLENHFKKAPEHPFFRKLGQTLKTNKLAKIIEILSVFLVAFLIVVIFVSDDPTDLVYNQTIIWLANIAMLTLVFTGIKLRGEGLSHFGLSLQKLTWKIGFKTVLQSIIVFILAVTGFIIGSVIMANITGIPEGSNMSNYDYLKDNLGMLMLTLFGVYIVASFGEEVIYRAFLINRISELGLSSKSGRIIVVIISAIVFGFAHYSWGPMGIVQTSFMGLALGMSYLYLNKRIWVLILAHVYMDTILMVQLYLS</sequence>